<dbReference type="RefSeq" id="WP_304994628.1">
    <property type="nucleotide sequence ID" value="NZ_CP101717.1"/>
</dbReference>
<comment type="similarity">
    <text evidence="1">Belongs to the SCO1/2 family.</text>
</comment>
<dbReference type="EMBL" id="CP101717">
    <property type="protein sequence ID" value="WLD57342.1"/>
    <property type="molecule type" value="Genomic_DNA"/>
</dbReference>
<evidence type="ECO:0000313" key="6">
    <source>
        <dbReference type="EMBL" id="WLD57342.1"/>
    </source>
</evidence>
<feature type="binding site" evidence="3">
    <location>
        <position position="165"/>
    </location>
    <ligand>
        <name>Cu cation</name>
        <dbReference type="ChEBI" id="CHEBI:23378"/>
    </ligand>
</feature>
<protein>
    <submittedName>
        <fullName evidence="6">SCO family protein</fullName>
    </submittedName>
</protein>
<keyword evidence="4" id="KW-1015">Disulfide bond</keyword>
<dbReference type="PROSITE" id="PS51352">
    <property type="entry name" value="THIOREDOXIN_2"/>
    <property type="match status" value="1"/>
</dbReference>
<dbReference type="PANTHER" id="PTHR12151">
    <property type="entry name" value="ELECTRON TRANSPORT PROTIN SCO1/SENC FAMILY MEMBER"/>
    <property type="match status" value="1"/>
</dbReference>
<dbReference type="InterPro" id="IPR013766">
    <property type="entry name" value="Thioredoxin_domain"/>
</dbReference>
<dbReference type="PANTHER" id="PTHR12151:SF25">
    <property type="entry name" value="LINALOOL DEHYDRATASE_ISOMERASE DOMAIN-CONTAINING PROTEIN"/>
    <property type="match status" value="1"/>
</dbReference>
<proteinExistence type="inferred from homology"/>
<evidence type="ECO:0000256" key="3">
    <source>
        <dbReference type="PIRSR" id="PIRSR603782-1"/>
    </source>
</evidence>
<dbReference type="FunFam" id="3.40.30.10:FF:000013">
    <property type="entry name" value="Blast:Protein SCO1 homolog, mitochondrial"/>
    <property type="match status" value="1"/>
</dbReference>
<name>A0AB38YDT3_9GAMM</name>
<evidence type="ECO:0000259" key="5">
    <source>
        <dbReference type="PROSITE" id="PS51352"/>
    </source>
</evidence>
<dbReference type="SUPFAM" id="SSF52833">
    <property type="entry name" value="Thioredoxin-like"/>
    <property type="match status" value="1"/>
</dbReference>
<dbReference type="InterPro" id="IPR003782">
    <property type="entry name" value="SCO1/SenC"/>
</dbReference>
<dbReference type="AlphaFoldDB" id="A0AB38YDT3"/>
<keyword evidence="2 3" id="KW-0186">Copper</keyword>
<feature type="disulfide bond" description="Redox-active" evidence="4">
    <location>
        <begin position="75"/>
        <end position="79"/>
    </location>
</feature>
<evidence type="ECO:0000256" key="1">
    <source>
        <dbReference type="ARBA" id="ARBA00010996"/>
    </source>
</evidence>
<feature type="binding site" evidence="3">
    <location>
        <position position="75"/>
    </location>
    <ligand>
        <name>Cu cation</name>
        <dbReference type="ChEBI" id="CHEBI:23378"/>
    </ligand>
</feature>
<organism evidence="6">
    <name type="scientific">Salinispirillum sp. LH 10-3-1</name>
    <dbReference type="NCBI Taxonomy" id="2952525"/>
    <lineage>
        <taxon>Bacteria</taxon>
        <taxon>Pseudomonadati</taxon>
        <taxon>Pseudomonadota</taxon>
        <taxon>Gammaproteobacteria</taxon>
        <taxon>Oceanospirillales</taxon>
        <taxon>Saccharospirillaceae</taxon>
        <taxon>Salinispirillum</taxon>
    </lineage>
</organism>
<feature type="domain" description="Thioredoxin" evidence="5">
    <location>
        <begin position="38"/>
        <end position="199"/>
    </location>
</feature>
<accession>A0AB38YDT3</accession>
<dbReference type="CDD" id="cd02968">
    <property type="entry name" value="SCO"/>
    <property type="match status" value="1"/>
</dbReference>
<reference evidence="6" key="1">
    <citation type="submission" date="2022-07" db="EMBL/GenBank/DDBJ databases">
        <title>Complete genome sequence of Salinispirillum sp. LH10-3-1 capable of multiple carbohydrate inversion isolated from a soda lake.</title>
        <authorList>
            <person name="Liu J."/>
            <person name="Zhai Y."/>
            <person name="Zhang H."/>
            <person name="Yang H."/>
            <person name="Qu J."/>
            <person name="Li J."/>
        </authorList>
    </citation>
    <scope>NUCLEOTIDE SEQUENCE</scope>
    <source>
        <strain evidence="6">LH 10-3-1</strain>
    </source>
</reference>
<evidence type="ECO:0000256" key="4">
    <source>
        <dbReference type="PIRSR" id="PIRSR603782-2"/>
    </source>
</evidence>
<dbReference type="Pfam" id="PF02630">
    <property type="entry name" value="SCO1-SenC"/>
    <property type="match status" value="1"/>
</dbReference>
<dbReference type="GO" id="GO:0046872">
    <property type="term" value="F:metal ion binding"/>
    <property type="evidence" value="ECO:0007669"/>
    <property type="project" value="UniProtKB-KW"/>
</dbReference>
<keyword evidence="3" id="KW-0479">Metal-binding</keyword>
<gene>
    <name evidence="6" type="ORF">NFC81_11515</name>
</gene>
<evidence type="ECO:0000256" key="2">
    <source>
        <dbReference type="ARBA" id="ARBA00023008"/>
    </source>
</evidence>
<dbReference type="InterPro" id="IPR036249">
    <property type="entry name" value="Thioredoxin-like_sf"/>
</dbReference>
<dbReference type="Gene3D" id="3.40.30.10">
    <property type="entry name" value="Glutaredoxin"/>
    <property type="match status" value="1"/>
</dbReference>
<sequence>MKKSALVLPVLLLLVASVVALTVMQFRPATTTQTPTNSTYSHLGGDFELASLNGPVRLADFEGKAVMLFFGFTNCPDVCPTSMAVMRQVFEALPEQQKERVQGIFISVDPERDDLERLHAYTQFFHPNIVGITGTKEEIDAVTRQYAASYFFEETDSAMGYMVQHTARTYVIDTQGTIVDLVGEDEPYTTLLTKVRSLL</sequence>
<feature type="binding site" evidence="3">
    <location>
        <position position="79"/>
    </location>
    <ligand>
        <name>Cu cation</name>
        <dbReference type="ChEBI" id="CHEBI:23378"/>
    </ligand>
</feature>